<dbReference type="InterPro" id="IPR010994">
    <property type="entry name" value="RuvA_2-like"/>
</dbReference>
<dbReference type="InterPro" id="IPR001162">
    <property type="entry name" value="UvrC_RNase_H_dom"/>
</dbReference>
<evidence type="ECO:0000256" key="8">
    <source>
        <dbReference type="ARBA" id="ARBA00059452"/>
    </source>
</evidence>
<dbReference type="AlphaFoldDB" id="A0A110B5F0"/>
<dbReference type="PROSITE" id="PS50151">
    <property type="entry name" value="UVR"/>
    <property type="match status" value="1"/>
</dbReference>
<comment type="similarity">
    <text evidence="9 13">Belongs to the UvrC family.</text>
</comment>
<keyword evidence="5 13" id="KW-0267">Excision nuclease</keyword>
<organism evidence="17 18">
    <name type="scientific">Halorhodospira halochloris</name>
    <name type="common">Ectothiorhodospira halochloris</name>
    <dbReference type="NCBI Taxonomy" id="1052"/>
    <lineage>
        <taxon>Bacteria</taxon>
        <taxon>Pseudomonadati</taxon>
        <taxon>Pseudomonadota</taxon>
        <taxon>Gammaproteobacteria</taxon>
        <taxon>Chromatiales</taxon>
        <taxon>Ectothiorhodospiraceae</taxon>
        <taxon>Halorhodospira</taxon>
    </lineage>
</organism>
<dbReference type="SMART" id="SM00465">
    <property type="entry name" value="GIYc"/>
    <property type="match status" value="1"/>
</dbReference>
<dbReference type="FunFam" id="3.40.1440.10:FF:000001">
    <property type="entry name" value="UvrABC system protein C"/>
    <property type="match status" value="1"/>
</dbReference>
<comment type="function">
    <text evidence="8 13">The UvrABC repair system catalyzes the recognition and processing of DNA lesions. UvrC both incises the 5' and 3' sides of the lesion. The N-terminal half is responsible for the 3' incision and the C-terminal half is responsible for the 5' incision.</text>
</comment>
<dbReference type="Pfam" id="PF01541">
    <property type="entry name" value="GIY-YIG"/>
    <property type="match status" value="1"/>
</dbReference>
<protein>
    <recommendedName>
        <fullName evidence="11 13">UvrABC system protein C</fullName>
        <shortName evidence="13">Protein UvrC</shortName>
    </recommendedName>
    <alternativeName>
        <fullName evidence="12 13">Excinuclease ABC subunit C</fullName>
    </alternativeName>
</protein>
<dbReference type="InterPro" id="IPR035901">
    <property type="entry name" value="GIY-YIG_endonuc_sf"/>
</dbReference>
<reference evidence="17" key="1">
    <citation type="submission" date="2016-02" db="EMBL/GenBank/DDBJ databases">
        <title>Halorhodospira halochloris DSM-1059 complete genome, version 2.</title>
        <authorList>
            <person name="Tsukatani Y."/>
        </authorList>
    </citation>
    <scope>NUCLEOTIDE SEQUENCE</scope>
    <source>
        <strain evidence="17">DSM 1059</strain>
    </source>
</reference>
<evidence type="ECO:0000256" key="3">
    <source>
        <dbReference type="ARBA" id="ARBA00022763"/>
    </source>
</evidence>
<dbReference type="KEGG" id="hhk:HH1059_15880"/>
<dbReference type="Gene3D" id="3.40.1440.10">
    <property type="entry name" value="GIY-YIG endonuclease"/>
    <property type="match status" value="1"/>
</dbReference>
<evidence type="ECO:0000256" key="2">
    <source>
        <dbReference type="ARBA" id="ARBA00022490"/>
    </source>
</evidence>
<dbReference type="SUPFAM" id="SSF47781">
    <property type="entry name" value="RuvA domain 2-like"/>
    <property type="match status" value="1"/>
</dbReference>
<evidence type="ECO:0000313" key="18">
    <source>
        <dbReference type="Proteomes" id="UP000218890"/>
    </source>
</evidence>
<evidence type="ECO:0000259" key="16">
    <source>
        <dbReference type="PROSITE" id="PS50165"/>
    </source>
</evidence>
<keyword evidence="7 13" id="KW-0742">SOS response</keyword>
<dbReference type="Proteomes" id="UP000218890">
    <property type="component" value="Chromosome"/>
</dbReference>
<dbReference type="InterPro" id="IPR047296">
    <property type="entry name" value="GIY-YIG_UvrC_Cho"/>
</dbReference>
<dbReference type="OrthoDB" id="9804933at2"/>
<dbReference type="Gene3D" id="4.10.860.10">
    <property type="entry name" value="UVR domain"/>
    <property type="match status" value="1"/>
</dbReference>
<keyword evidence="18" id="KW-1185">Reference proteome</keyword>
<dbReference type="SMART" id="SM00278">
    <property type="entry name" value="HhH1"/>
    <property type="match status" value="2"/>
</dbReference>
<dbReference type="PANTHER" id="PTHR30562:SF1">
    <property type="entry name" value="UVRABC SYSTEM PROTEIN C"/>
    <property type="match status" value="1"/>
</dbReference>
<evidence type="ECO:0000256" key="7">
    <source>
        <dbReference type="ARBA" id="ARBA00023236"/>
    </source>
</evidence>
<dbReference type="SUPFAM" id="SSF46600">
    <property type="entry name" value="C-terminal UvrC-binding domain of UvrB"/>
    <property type="match status" value="1"/>
</dbReference>
<dbReference type="InterPro" id="IPR038476">
    <property type="entry name" value="UvrC_RNase_H_dom_sf"/>
</dbReference>
<dbReference type="GO" id="GO:0009381">
    <property type="term" value="F:excinuclease ABC activity"/>
    <property type="evidence" value="ECO:0007669"/>
    <property type="project" value="UniProtKB-UniRule"/>
</dbReference>
<evidence type="ECO:0000256" key="9">
    <source>
        <dbReference type="ARBA" id="ARBA00061531"/>
    </source>
</evidence>
<comment type="subunit">
    <text evidence="10 13">Interacts with UvrB in an incision complex.</text>
</comment>
<evidence type="ECO:0000256" key="13">
    <source>
        <dbReference type="HAMAP-Rule" id="MF_00203"/>
    </source>
</evidence>
<dbReference type="EMBL" id="AP017372">
    <property type="protein sequence ID" value="BAU58298.1"/>
    <property type="molecule type" value="Genomic_DNA"/>
</dbReference>
<dbReference type="GO" id="GO:0009432">
    <property type="term" value="P:SOS response"/>
    <property type="evidence" value="ECO:0007669"/>
    <property type="project" value="UniProtKB-UniRule"/>
</dbReference>
<evidence type="ECO:0000256" key="5">
    <source>
        <dbReference type="ARBA" id="ARBA00022881"/>
    </source>
</evidence>
<dbReference type="GO" id="GO:0003677">
    <property type="term" value="F:DNA binding"/>
    <property type="evidence" value="ECO:0007669"/>
    <property type="project" value="UniProtKB-UniRule"/>
</dbReference>
<proteinExistence type="inferred from homology"/>
<dbReference type="SUPFAM" id="SSF82771">
    <property type="entry name" value="GIY-YIG endonuclease"/>
    <property type="match status" value="1"/>
</dbReference>
<dbReference type="Pfam" id="PF02151">
    <property type="entry name" value="UVR"/>
    <property type="match status" value="1"/>
</dbReference>
<accession>A0A110B5F0</accession>
<dbReference type="GO" id="GO:0006289">
    <property type="term" value="P:nucleotide-excision repair"/>
    <property type="evidence" value="ECO:0007669"/>
    <property type="project" value="UniProtKB-UniRule"/>
</dbReference>
<dbReference type="InterPro" id="IPR001943">
    <property type="entry name" value="UVR_dom"/>
</dbReference>
<feature type="domain" description="GIY-YIG" evidence="15">
    <location>
        <begin position="15"/>
        <end position="93"/>
    </location>
</feature>
<evidence type="ECO:0000313" key="17">
    <source>
        <dbReference type="EMBL" id="BAU58298.1"/>
    </source>
</evidence>
<dbReference type="Gene3D" id="3.30.420.340">
    <property type="entry name" value="UvrC, RNAse H endonuclease domain"/>
    <property type="match status" value="1"/>
</dbReference>
<evidence type="ECO:0000256" key="10">
    <source>
        <dbReference type="ARBA" id="ARBA00062841"/>
    </source>
</evidence>
<name>A0A110B5F0_HALHR</name>
<dbReference type="InterPro" id="IPR004791">
    <property type="entry name" value="UvrC"/>
</dbReference>
<evidence type="ECO:0000259" key="14">
    <source>
        <dbReference type="PROSITE" id="PS50151"/>
    </source>
</evidence>
<feature type="domain" description="UVR" evidence="14">
    <location>
        <begin position="203"/>
        <end position="238"/>
    </location>
</feature>
<dbReference type="FunFam" id="1.10.150.20:FF:000005">
    <property type="entry name" value="UvrABC system protein C"/>
    <property type="match status" value="1"/>
</dbReference>
<dbReference type="NCBIfam" id="NF001824">
    <property type="entry name" value="PRK00558.1-5"/>
    <property type="match status" value="1"/>
</dbReference>
<dbReference type="GO" id="GO:0005737">
    <property type="term" value="C:cytoplasm"/>
    <property type="evidence" value="ECO:0007669"/>
    <property type="project" value="UniProtKB-SubCell"/>
</dbReference>
<dbReference type="RefSeq" id="WP_096409681.1">
    <property type="nucleotide sequence ID" value="NZ_AP017372.2"/>
</dbReference>
<evidence type="ECO:0000256" key="11">
    <source>
        <dbReference type="ARBA" id="ARBA00067419"/>
    </source>
</evidence>
<dbReference type="CDD" id="cd10434">
    <property type="entry name" value="GIY-YIG_UvrC_Cho"/>
    <property type="match status" value="1"/>
</dbReference>
<dbReference type="InterPro" id="IPR050066">
    <property type="entry name" value="UvrABC_protein_C"/>
</dbReference>
<keyword evidence="2 13" id="KW-0963">Cytoplasm</keyword>
<dbReference type="Pfam" id="PF08459">
    <property type="entry name" value="UvrC_RNaseH_dom"/>
    <property type="match status" value="1"/>
</dbReference>
<evidence type="ECO:0000256" key="4">
    <source>
        <dbReference type="ARBA" id="ARBA00022769"/>
    </source>
</evidence>
<comment type="subcellular location">
    <subcellularLocation>
        <location evidence="1 13">Cytoplasm</location>
    </subcellularLocation>
</comment>
<keyword evidence="4 13" id="KW-0228">DNA excision</keyword>
<dbReference type="PROSITE" id="PS50165">
    <property type="entry name" value="UVRC"/>
    <property type="match status" value="1"/>
</dbReference>
<evidence type="ECO:0000259" key="15">
    <source>
        <dbReference type="PROSITE" id="PS50164"/>
    </source>
</evidence>
<dbReference type="GO" id="GO:0009380">
    <property type="term" value="C:excinuclease repair complex"/>
    <property type="evidence" value="ECO:0007669"/>
    <property type="project" value="InterPro"/>
</dbReference>
<dbReference type="HAMAP" id="MF_00203">
    <property type="entry name" value="UvrC"/>
    <property type="match status" value="1"/>
</dbReference>
<evidence type="ECO:0000256" key="12">
    <source>
        <dbReference type="ARBA" id="ARBA00077138"/>
    </source>
</evidence>
<dbReference type="Pfam" id="PF14520">
    <property type="entry name" value="HHH_5"/>
    <property type="match status" value="1"/>
</dbReference>
<dbReference type="FunFam" id="3.30.420.340:FF:000001">
    <property type="entry name" value="UvrABC system protein C"/>
    <property type="match status" value="1"/>
</dbReference>
<evidence type="ECO:0000256" key="6">
    <source>
        <dbReference type="ARBA" id="ARBA00023204"/>
    </source>
</evidence>
<gene>
    <name evidence="13 17" type="primary">uvrC</name>
    <name evidence="17" type="ORF">HH1059_15880</name>
</gene>
<dbReference type="InterPro" id="IPR000305">
    <property type="entry name" value="GIY-YIG_endonuc"/>
</dbReference>
<sequence>MYSPELREKVRNLPERPGVYRMLAQDGEVIYVGKARSLRRRVASYFNTANKPIKTARMVERIADLEVTVTHTEAEALILESHLIKEHHPRYNVLLRDDKSYPYIYLSTNHPFPRLAFHRGARGTKGRYFGPYPSSNAVRQTLAYLQKVFPIRQCRDSFFNNRSRPCLQYQIRRCTAPCVGYINEQDYAQEVRHVIGFLEGRSAQVIDELAARMDEAAEQLRFEDAARLRDRIATLQQIQQQQYVARDRDDDMDVVACVMEGDSACIQVFFVRSGSGLGNQSFFPRVPPGAREAEVLAGFLAQYYLDREVPTELVLNSPVPHRKLLSEVLRTSSGAQVAIRYRVRGQRRRWVEMAEENARYALASRSASAANQRKRYNALAEVLDVDSPPQRIECFDISHTGGEATVASCVVFNQDGPLKSDYRRFNIRGIEPGDDYAAMEQALRRRYQRVKSGDVALPDLLLIDGGKGQLARAQGVLDELGVEGVATMGIAKGPERRPGEETLLLANGSIEVELSSDSPALHLLQQIRDEAHRFALGGHRQRRAKSRRESMLEEIPGLGPKRRQNLLKRFGGVQGVRQAGVDDLTAVPGISRSLAQRIYDALHG</sequence>
<dbReference type="PROSITE" id="PS50164">
    <property type="entry name" value="GIY_YIG"/>
    <property type="match status" value="1"/>
</dbReference>
<dbReference type="InterPro" id="IPR036876">
    <property type="entry name" value="UVR_dom_sf"/>
</dbReference>
<dbReference type="NCBIfam" id="TIGR00194">
    <property type="entry name" value="uvrC"/>
    <property type="match status" value="1"/>
</dbReference>
<keyword evidence="6 13" id="KW-0234">DNA repair</keyword>
<feature type="domain" description="UvrC family homology region profile" evidence="16">
    <location>
        <begin position="254"/>
        <end position="477"/>
    </location>
</feature>
<dbReference type="PANTHER" id="PTHR30562">
    <property type="entry name" value="UVRC/OXIDOREDUCTASE"/>
    <property type="match status" value="1"/>
</dbReference>
<dbReference type="InterPro" id="IPR003583">
    <property type="entry name" value="Hlx-hairpin-Hlx_DNA-bd_motif"/>
</dbReference>
<dbReference type="Gene3D" id="1.10.150.20">
    <property type="entry name" value="5' to 3' exonuclease, C-terminal subdomain"/>
    <property type="match status" value="1"/>
</dbReference>
<dbReference type="Pfam" id="PF22920">
    <property type="entry name" value="UvrC_RNaseH"/>
    <property type="match status" value="1"/>
</dbReference>
<keyword evidence="3 13" id="KW-0227">DNA damage</keyword>
<evidence type="ECO:0000256" key="1">
    <source>
        <dbReference type="ARBA" id="ARBA00004496"/>
    </source>
</evidence>